<proteinExistence type="predicted"/>
<keyword evidence="2" id="KW-1185">Reference proteome</keyword>
<evidence type="ECO:0000313" key="1">
    <source>
        <dbReference type="EMBL" id="RRH77953.1"/>
    </source>
</evidence>
<dbReference type="AlphaFoldDB" id="A0A3P3DUN1"/>
<evidence type="ECO:0008006" key="3">
    <source>
        <dbReference type="Google" id="ProtNLM"/>
    </source>
</evidence>
<gene>
    <name evidence="1" type="ORF">EG244_02710</name>
</gene>
<evidence type="ECO:0000313" key="2">
    <source>
        <dbReference type="Proteomes" id="UP000282125"/>
    </source>
</evidence>
<sequence length="116" mass="13217">MMEYLPAEIRDGLQGARLRQGGRRRRLSLHQGDMVFSIRRMWTDGFSLALDDVTHLRGLVEIHEGPRHILTCLINAVEVEGDELLCSFKRASKVQDRAALDYVARDNEPVWLLTSG</sequence>
<dbReference type="RefSeq" id="WP_124963480.1">
    <property type="nucleotide sequence ID" value="NZ_RRAZ01000003.1"/>
</dbReference>
<dbReference type="Proteomes" id="UP000282125">
    <property type="component" value="Unassembled WGS sequence"/>
</dbReference>
<dbReference type="EMBL" id="RRAZ01000003">
    <property type="protein sequence ID" value="RRH77953.1"/>
    <property type="molecule type" value="Genomic_DNA"/>
</dbReference>
<accession>A0A3P3DUN1</accession>
<reference evidence="1 2" key="1">
    <citation type="submission" date="2018-11" db="EMBL/GenBank/DDBJ databases">
        <title>Gemmobacter sp. nov., YIM 102744-1 draft genome.</title>
        <authorList>
            <person name="Li G."/>
            <person name="Jiang Y."/>
        </authorList>
    </citation>
    <scope>NUCLEOTIDE SEQUENCE [LARGE SCALE GENOMIC DNA]</scope>
    <source>
        <strain evidence="1 2">YIM 102744-1</strain>
    </source>
</reference>
<dbReference type="OrthoDB" id="7658488at2"/>
<protein>
    <recommendedName>
        <fullName evidence="3">PilZ domain-containing protein</fullName>
    </recommendedName>
</protein>
<comment type="caution">
    <text evidence="1">The sequence shown here is derived from an EMBL/GenBank/DDBJ whole genome shotgun (WGS) entry which is preliminary data.</text>
</comment>
<organism evidence="1 2">
    <name type="scientific">Falsigemmobacter faecalis</name>
    <dbReference type="NCBI Taxonomy" id="2488730"/>
    <lineage>
        <taxon>Bacteria</taxon>
        <taxon>Pseudomonadati</taxon>
        <taxon>Pseudomonadota</taxon>
        <taxon>Alphaproteobacteria</taxon>
        <taxon>Rhodobacterales</taxon>
        <taxon>Paracoccaceae</taxon>
        <taxon>Falsigemmobacter</taxon>
    </lineage>
</organism>
<name>A0A3P3DUN1_9RHOB</name>